<comment type="caution">
    <text evidence="1">The sequence shown here is derived from an EMBL/GenBank/DDBJ whole genome shotgun (WGS) entry which is preliminary data.</text>
</comment>
<gene>
    <name evidence="1" type="ORF">DFH08DRAFT_355242</name>
</gene>
<reference evidence="1" key="1">
    <citation type="submission" date="2023-03" db="EMBL/GenBank/DDBJ databases">
        <title>Massive genome expansion in bonnet fungi (Mycena s.s.) driven by repeated elements and novel gene families across ecological guilds.</title>
        <authorList>
            <consortium name="Lawrence Berkeley National Laboratory"/>
            <person name="Harder C.B."/>
            <person name="Miyauchi S."/>
            <person name="Viragh M."/>
            <person name="Kuo A."/>
            <person name="Thoen E."/>
            <person name="Andreopoulos B."/>
            <person name="Lu D."/>
            <person name="Skrede I."/>
            <person name="Drula E."/>
            <person name="Henrissat B."/>
            <person name="Morin E."/>
            <person name="Kohler A."/>
            <person name="Barry K."/>
            <person name="LaButti K."/>
            <person name="Morin E."/>
            <person name="Salamov A."/>
            <person name="Lipzen A."/>
            <person name="Mereny Z."/>
            <person name="Hegedus B."/>
            <person name="Baldrian P."/>
            <person name="Stursova M."/>
            <person name="Weitz H."/>
            <person name="Taylor A."/>
            <person name="Grigoriev I.V."/>
            <person name="Nagy L.G."/>
            <person name="Martin F."/>
            <person name="Kauserud H."/>
        </authorList>
    </citation>
    <scope>NUCLEOTIDE SEQUENCE</scope>
    <source>
        <strain evidence="1">CBHHK002</strain>
    </source>
</reference>
<dbReference type="AlphaFoldDB" id="A0AAD7EHV6"/>
<proteinExistence type="predicted"/>
<dbReference type="Proteomes" id="UP001218218">
    <property type="component" value="Unassembled WGS sequence"/>
</dbReference>
<accession>A0AAD7EHV6</accession>
<evidence type="ECO:0000313" key="2">
    <source>
        <dbReference type="Proteomes" id="UP001218218"/>
    </source>
</evidence>
<keyword evidence="2" id="KW-1185">Reference proteome</keyword>
<organism evidence="1 2">
    <name type="scientific">Mycena albidolilacea</name>
    <dbReference type="NCBI Taxonomy" id="1033008"/>
    <lineage>
        <taxon>Eukaryota</taxon>
        <taxon>Fungi</taxon>
        <taxon>Dikarya</taxon>
        <taxon>Basidiomycota</taxon>
        <taxon>Agaricomycotina</taxon>
        <taxon>Agaricomycetes</taxon>
        <taxon>Agaricomycetidae</taxon>
        <taxon>Agaricales</taxon>
        <taxon>Marasmiineae</taxon>
        <taxon>Mycenaceae</taxon>
        <taxon>Mycena</taxon>
    </lineage>
</organism>
<name>A0AAD7EHV6_9AGAR</name>
<sequence length="439" mass="49557">MASTISVLDLPPEITSVIFLHCVLDECGPVRRSEEYGPERRFPTLSEELAPLLLGRICRRWRSIAWSTPELWTMVEVDCPLCIDDVVPHLERWLLRAGSLPLTLDIHYDALSHTSSDALLRLLQRHSARFQDLTLNITPPDDLFRNEMVGALPALKKFDLIGATIQYSGGLQDWDGTITAFKVAPKLRDVCFMNLSPSKIDLPWGQLTTFRAESITVAECLLVLSLAPGLVTCRFDSFHDASGPAAVPPLLHLKSLILQSEFNYSTDVLKHLTTPTLVHLDAGELELDIWSAFLTRSQCVLDRLAFTDDPAMYRPVTYRQYFDALPSLSELKVRQVGQSFYELFRLLKACPLFLPNLKSFTDGVDLYRPWHKNGAELAQLVIEMLEARRRGAADNTRLEKFDLHETRGFVGSSRLAERLRVLVDGGMKIHIEGSESWGR</sequence>
<dbReference type="EMBL" id="JARIHO010000048">
    <property type="protein sequence ID" value="KAJ7323021.1"/>
    <property type="molecule type" value="Genomic_DNA"/>
</dbReference>
<evidence type="ECO:0000313" key="1">
    <source>
        <dbReference type="EMBL" id="KAJ7323021.1"/>
    </source>
</evidence>
<protein>
    <recommendedName>
        <fullName evidence="3">F-box domain-containing protein</fullName>
    </recommendedName>
</protein>
<evidence type="ECO:0008006" key="3">
    <source>
        <dbReference type="Google" id="ProtNLM"/>
    </source>
</evidence>